<sequence>MSQEKEWEQKKPVRVLQVLGGTGLGGAESRVMDSYRHLDRSRIQFDFCVHSQEEGFFDREIESLGGHIYRVPRFRVVNWFSYRKAWKEFFRAHSANGRPVYAAVHGHMTSTASIYLPIAKAAGVPLAIAHARSAGVDPGLKGAMTRFLRRNLGKKADVCLTCSRLAGEAVFGKKMVEEGRVITVPNAIDAAEFAFSEKTREQKRAELGIGAREFVIGHVGRFGHMKNHAFLLDVFAEIHKKLPDSRLLLVGEGGLMGSVREKAASLGLSDRVIFTGNQARVADFYMVMDYFVFPSIFEGLPGSVIEAQAAGLRCLVSDSVTDEVLITPLAQARSLTEGAAAWAQEVLSLRNYERKQMAQAIKDAGFDVSDQVKFLERLYLGERN</sequence>
<dbReference type="EMBL" id="DWUW01000230">
    <property type="protein sequence ID" value="HJD31897.1"/>
    <property type="molecule type" value="Genomic_DNA"/>
</dbReference>
<dbReference type="InterPro" id="IPR028098">
    <property type="entry name" value="Glyco_trans_4-like_N"/>
</dbReference>
<dbReference type="PANTHER" id="PTHR45947">
    <property type="entry name" value="SULFOQUINOVOSYL TRANSFERASE SQD2"/>
    <property type="match status" value="1"/>
</dbReference>
<comment type="caution">
    <text evidence="3">The sequence shown here is derived from an EMBL/GenBank/DDBJ whole genome shotgun (WGS) entry which is preliminary data.</text>
</comment>
<dbReference type="AlphaFoldDB" id="A0A9D2R133"/>
<gene>
    <name evidence="3" type="ORF">H9912_08145</name>
</gene>
<accession>A0A9D2R133</accession>
<dbReference type="PANTHER" id="PTHR45947:SF3">
    <property type="entry name" value="SULFOQUINOVOSYL TRANSFERASE SQD2"/>
    <property type="match status" value="1"/>
</dbReference>
<dbReference type="Proteomes" id="UP000823851">
    <property type="component" value="Unassembled WGS sequence"/>
</dbReference>
<feature type="domain" description="Glycosyltransferase subfamily 4-like N-terminal" evidence="2">
    <location>
        <begin position="25"/>
        <end position="186"/>
    </location>
</feature>
<dbReference type="CDD" id="cd03812">
    <property type="entry name" value="GT4_CapH-like"/>
    <property type="match status" value="1"/>
</dbReference>
<evidence type="ECO:0000313" key="3">
    <source>
        <dbReference type="EMBL" id="HJD31897.1"/>
    </source>
</evidence>
<dbReference type="Gene3D" id="3.40.50.2000">
    <property type="entry name" value="Glycogen Phosphorylase B"/>
    <property type="match status" value="2"/>
</dbReference>
<reference evidence="3" key="2">
    <citation type="submission" date="2021-04" db="EMBL/GenBank/DDBJ databases">
        <authorList>
            <person name="Gilroy R."/>
        </authorList>
    </citation>
    <scope>NUCLEOTIDE SEQUENCE</scope>
    <source>
        <strain evidence="3">ChiHjej8B7-25341</strain>
    </source>
</reference>
<dbReference type="InterPro" id="IPR050194">
    <property type="entry name" value="Glycosyltransferase_grp1"/>
</dbReference>
<dbReference type="SUPFAM" id="SSF53756">
    <property type="entry name" value="UDP-Glycosyltransferase/glycogen phosphorylase"/>
    <property type="match status" value="1"/>
</dbReference>
<evidence type="ECO:0000259" key="1">
    <source>
        <dbReference type="Pfam" id="PF00534"/>
    </source>
</evidence>
<dbReference type="Pfam" id="PF00534">
    <property type="entry name" value="Glycos_transf_1"/>
    <property type="match status" value="1"/>
</dbReference>
<dbReference type="InterPro" id="IPR001296">
    <property type="entry name" value="Glyco_trans_1"/>
</dbReference>
<name>A0A9D2R133_9FIRM</name>
<evidence type="ECO:0000259" key="2">
    <source>
        <dbReference type="Pfam" id="PF13579"/>
    </source>
</evidence>
<dbReference type="Pfam" id="PF13579">
    <property type="entry name" value="Glyco_trans_4_4"/>
    <property type="match status" value="1"/>
</dbReference>
<protein>
    <submittedName>
        <fullName evidence="3">Glycosyltransferase family 1 protein</fullName>
    </submittedName>
</protein>
<feature type="domain" description="Glycosyl transferase family 1" evidence="1">
    <location>
        <begin position="200"/>
        <end position="348"/>
    </location>
</feature>
<evidence type="ECO:0000313" key="4">
    <source>
        <dbReference type="Proteomes" id="UP000823851"/>
    </source>
</evidence>
<proteinExistence type="predicted"/>
<organism evidence="3 4">
    <name type="scientific">Candidatus Eisenbergiella stercorigallinarum</name>
    <dbReference type="NCBI Taxonomy" id="2838557"/>
    <lineage>
        <taxon>Bacteria</taxon>
        <taxon>Bacillati</taxon>
        <taxon>Bacillota</taxon>
        <taxon>Clostridia</taxon>
        <taxon>Lachnospirales</taxon>
        <taxon>Lachnospiraceae</taxon>
        <taxon>Eisenbergiella</taxon>
    </lineage>
</organism>
<dbReference type="GO" id="GO:0016757">
    <property type="term" value="F:glycosyltransferase activity"/>
    <property type="evidence" value="ECO:0007669"/>
    <property type="project" value="TreeGrafter"/>
</dbReference>
<reference evidence="3" key="1">
    <citation type="journal article" date="2021" name="PeerJ">
        <title>Extensive microbial diversity within the chicken gut microbiome revealed by metagenomics and culture.</title>
        <authorList>
            <person name="Gilroy R."/>
            <person name="Ravi A."/>
            <person name="Getino M."/>
            <person name="Pursley I."/>
            <person name="Horton D.L."/>
            <person name="Alikhan N.F."/>
            <person name="Baker D."/>
            <person name="Gharbi K."/>
            <person name="Hall N."/>
            <person name="Watson M."/>
            <person name="Adriaenssens E.M."/>
            <person name="Foster-Nyarko E."/>
            <person name="Jarju S."/>
            <person name="Secka A."/>
            <person name="Antonio M."/>
            <person name="Oren A."/>
            <person name="Chaudhuri R.R."/>
            <person name="La Ragione R."/>
            <person name="Hildebrand F."/>
            <person name="Pallen M.J."/>
        </authorList>
    </citation>
    <scope>NUCLEOTIDE SEQUENCE</scope>
    <source>
        <strain evidence="3">ChiHjej8B7-25341</strain>
    </source>
</reference>